<accession>A0A916S6T0</accession>
<reference evidence="2" key="1">
    <citation type="journal article" date="2014" name="Int. J. Syst. Evol. Microbiol.">
        <title>Complete genome sequence of Corynebacterium casei LMG S-19264T (=DSM 44701T), isolated from a smear-ripened cheese.</title>
        <authorList>
            <consortium name="US DOE Joint Genome Institute (JGI-PGF)"/>
            <person name="Walter F."/>
            <person name="Albersmeier A."/>
            <person name="Kalinowski J."/>
            <person name="Ruckert C."/>
        </authorList>
    </citation>
    <scope>NUCLEOTIDE SEQUENCE</scope>
    <source>
        <strain evidence="2">CGMCC 1.12408</strain>
    </source>
</reference>
<keyword evidence="1" id="KW-0472">Membrane</keyword>
<protein>
    <submittedName>
        <fullName evidence="2">Uncharacterized protein</fullName>
    </submittedName>
</protein>
<gene>
    <name evidence="2" type="ORF">GCM10008025_31620</name>
</gene>
<feature type="transmembrane region" description="Helical" evidence="1">
    <location>
        <begin position="20"/>
        <end position="40"/>
    </location>
</feature>
<dbReference type="Proteomes" id="UP000613512">
    <property type="component" value="Unassembled WGS sequence"/>
</dbReference>
<evidence type="ECO:0000313" key="3">
    <source>
        <dbReference type="Proteomes" id="UP000613512"/>
    </source>
</evidence>
<name>A0A916S6T0_9BACI</name>
<evidence type="ECO:0000313" key="2">
    <source>
        <dbReference type="EMBL" id="GGA86381.1"/>
    </source>
</evidence>
<proteinExistence type="predicted"/>
<sequence length="527" mass="59777">MEDYNQDVKLKKKGFTKLTAIIVAAVVLLLGGSVAAFVLLDNNSPKQSYFLSEKNTFEFFEEQLKERYESEIEWSEKSQENPIQDIYELSAEVNMPLSDGTAYVTPEQIINNSTITITTGLDYKEKVAAAEIQGGFGNFTIEDINVYLTEDRFMLGLPFINEILQLKGDDFGKLGQQFDPTFTGEEKIDFGMFFDRNIMAEEDIKYLEEEYGKEIYDALPDEAFESADETVKIGDDNIKTEKITFHLTEEQVKKILTDTLSKMAEDERLKEILLDYVQTQVTGPVVFGEGVDLGLSDFESEFETAMQDAIDGLDSFVIPNGFTSTIWVSDDVIVKRDFSMEMGPTNDQLVTFYISGTLKKNETDVTFDYDFGVEDQGIDYSLSLVGELSNDDGNIQDKITVSVDSIQLIYESNETLKDSKRDFDRTVSFIDETGYQFDLIWTGNSEYDGDQMNSSHEFTVGSDDIMQDLVILYVDKESKLVDSIELPNEDEVKDIGSMSIDEITSYFENDVMPEFEKWMMGIIGFGF</sequence>
<dbReference type="EMBL" id="BMEY01000019">
    <property type="protein sequence ID" value="GGA86381.1"/>
    <property type="molecule type" value="Genomic_DNA"/>
</dbReference>
<dbReference type="AlphaFoldDB" id="A0A916S6T0"/>
<keyword evidence="1" id="KW-0812">Transmembrane</keyword>
<evidence type="ECO:0000256" key="1">
    <source>
        <dbReference type="SAM" id="Phobius"/>
    </source>
</evidence>
<keyword evidence="3" id="KW-1185">Reference proteome</keyword>
<reference evidence="2" key="2">
    <citation type="submission" date="2020-09" db="EMBL/GenBank/DDBJ databases">
        <authorList>
            <person name="Sun Q."/>
            <person name="Zhou Y."/>
        </authorList>
    </citation>
    <scope>NUCLEOTIDE SEQUENCE</scope>
    <source>
        <strain evidence="2">CGMCC 1.12408</strain>
    </source>
</reference>
<organism evidence="2 3">
    <name type="scientific">Ornithinibacillus halotolerans</name>
    <dbReference type="NCBI Taxonomy" id="1274357"/>
    <lineage>
        <taxon>Bacteria</taxon>
        <taxon>Bacillati</taxon>
        <taxon>Bacillota</taxon>
        <taxon>Bacilli</taxon>
        <taxon>Bacillales</taxon>
        <taxon>Bacillaceae</taxon>
        <taxon>Ornithinibacillus</taxon>
    </lineage>
</organism>
<keyword evidence="1" id="KW-1133">Transmembrane helix</keyword>
<comment type="caution">
    <text evidence="2">The sequence shown here is derived from an EMBL/GenBank/DDBJ whole genome shotgun (WGS) entry which is preliminary data.</text>
</comment>
<dbReference type="RefSeq" id="WP_188385651.1">
    <property type="nucleotide sequence ID" value="NZ_BMEY01000019.1"/>
</dbReference>